<dbReference type="Gene3D" id="1.20.140.90">
    <property type="entry name" value="Malonyl-CoA decarboxylase, oligemerization domain"/>
    <property type="match status" value="1"/>
</dbReference>
<dbReference type="InterPro" id="IPR038351">
    <property type="entry name" value="MCD_N_sf"/>
</dbReference>
<dbReference type="Gene3D" id="3.40.630.150">
    <property type="entry name" value="Malonyl-CoA decarboxylase, catalytic domain"/>
    <property type="match status" value="1"/>
</dbReference>
<dbReference type="InterPro" id="IPR035372">
    <property type="entry name" value="MCD_N"/>
</dbReference>
<evidence type="ECO:0000259" key="1">
    <source>
        <dbReference type="Pfam" id="PF05292"/>
    </source>
</evidence>
<sequence>MRGASLLSDLVGRVADAGRGLMSAPPARDIADLCEAVLSGKGEATGLAQARAIFERYDAMTADRRRAFFGTLRDRFGVDAARVEAAWAGRKEGDLRNLHTASEPRSQELIRRLNRAPGGTRRLVAMRRDLLDFLAGDATLKPLDDDFRHLFSSWFNRGFLELRSIDWSTPAAILEKIIRYEAVHEISGWDDLRRRVGAPDRRLYAFFHPALADDPLIFVEVALTTGIPGDIGAILAESREMLEPGQAETAVFYSISNCQAGLRGISFGNFLIKQVVEELRREFSGLDTFVTLSPVPDLRRWARENADALPPRLSKTASSDTPEASALAELTAYYMLVARADRGGATDPVARFHLGNGARLERIHPAADRSPRGMAGSWGVMVNYLYDLATIERNHEAYSTADQVIAAPAVRRLLKSH</sequence>
<evidence type="ECO:0000313" key="4">
    <source>
        <dbReference type="Proteomes" id="UP000199283"/>
    </source>
</evidence>
<feature type="domain" description="Malonyl-CoA decarboxylase C-terminal" evidence="1">
    <location>
        <begin position="158"/>
        <end position="307"/>
    </location>
</feature>
<dbReference type="InterPro" id="IPR007956">
    <property type="entry name" value="Malonyl_CoA_deC_C"/>
</dbReference>
<keyword evidence="4" id="KW-1185">Reference proteome</keyword>
<proteinExistence type="predicted"/>
<dbReference type="EMBL" id="FNZQ01000004">
    <property type="protein sequence ID" value="SEL23171.1"/>
    <property type="molecule type" value="Genomic_DNA"/>
</dbReference>
<reference evidence="3 4" key="1">
    <citation type="submission" date="2016-10" db="EMBL/GenBank/DDBJ databases">
        <authorList>
            <person name="de Groot N.N."/>
        </authorList>
    </citation>
    <scope>NUCLEOTIDE SEQUENCE [LARGE SCALE GENOMIC DNA]</scope>
    <source>
        <strain evidence="3 4">DSM 14858</strain>
    </source>
</reference>
<dbReference type="RefSeq" id="WP_245737574.1">
    <property type="nucleotide sequence ID" value="NZ_FNZQ01000004.1"/>
</dbReference>
<feature type="domain" description="Malonyl-CoA decarboxylase C-terminal" evidence="1">
    <location>
        <begin position="324"/>
        <end position="387"/>
    </location>
</feature>
<dbReference type="Pfam" id="PF17408">
    <property type="entry name" value="MCD_N"/>
    <property type="match status" value="1"/>
</dbReference>
<dbReference type="PANTHER" id="PTHR28641:SF1">
    <property type="entry name" value="MALONYL-COA DECARBOXYLASE, MITOCHONDRIAL"/>
    <property type="match status" value="1"/>
</dbReference>
<accession>A0A1H7NIJ0</accession>
<feature type="domain" description="Malonyl-CoA decarboxylase N-terminal" evidence="2">
    <location>
        <begin position="76"/>
        <end position="155"/>
    </location>
</feature>
<dbReference type="AlphaFoldDB" id="A0A1H7NIJ0"/>
<name>A0A1H7NIJ0_9RHOB</name>
<evidence type="ECO:0000259" key="2">
    <source>
        <dbReference type="Pfam" id="PF17408"/>
    </source>
</evidence>
<dbReference type="STRING" id="188906.SAMN04488526_2199"/>
<dbReference type="PANTHER" id="PTHR28641">
    <property type="match status" value="1"/>
</dbReference>
<protein>
    <submittedName>
        <fullName evidence="3">Malonyl-CoA decarboxylase</fullName>
    </submittedName>
</protein>
<dbReference type="GO" id="GO:0050080">
    <property type="term" value="F:malonyl-CoA decarboxylase activity"/>
    <property type="evidence" value="ECO:0007669"/>
    <property type="project" value="InterPro"/>
</dbReference>
<dbReference type="Pfam" id="PF05292">
    <property type="entry name" value="MCD"/>
    <property type="match status" value="2"/>
</dbReference>
<dbReference type="InterPro" id="IPR042303">
    <property type="entry name" value="Malonyl_CoA_deC_C_sf"/>
</dbReference>
<organism evidence="3 4">
    <name type="scientific">Jannaschia helgolandensis</name>
    <dbReference type="NCBI Taxonomy" id="188906"/>
    <lineage>
        <taxon>Bacteria</taxon>
        <taxon>Pseudomonadati</taxon>
        <taxon>Pseudomonadota</taxon>
        <taxon>Alphaproteobacteria</taxon>
        <taxon>Rhodobacterales</taxon>
        <taxon>Roseobacteraceae</taxon>
        <taxon>Jannaschia</taxon>
    </lineage>
</organism>
<dbReference type="InterPro" id="IPR038917">
    <property type="entry name" value="Malonyl_CoA_deC"/>
</dbReference>
<gene>
    <name evidence="3" type="ORF">SAMN04488526_2199</name>
</gene>
<dbReference type="GO" id="GO:0006633">
    <property type="term" value="P:fatty acid biosynthetic process"/>
    <property type="evidence" value="ECO:0007669"/>
    <property type="project" value="InterPro"/>
</dbReference>
<evidence type="ECO:0000313" key="3">
    <source>
        <dbReference type="EMBL" id="SEL23171.1"/>
    </source>
</evidence>
<dbReference type="Proteomes" id="UP000199283">
    <property type="component" value="Unassembled WGS sequence"/>
</dbReference>